<comment type="subunit">
    <text evidence="10">Microtubule inner protein component of sperm flagellar doublet microtubules.</text>
</comment>
<evidence type="ECO:0000256" key="2">
    <source>
        <dbReference type="ARBA" id="ARBA00007209"/>
    </source>
</evidence>
<comment type="similarity">
    <text evidence="2 11">Belongs to the tektin family.</text>
</comment>
<keyword evidence="5 12" id="KW-0175">Coiled coil</keyword>
<evidence type="ECO:0000256" key="7">
    <source>
        <dbReference type="ARBA" id="ARBA00023212"/>
    </source>
</evidence>
<keyword evidence="8 11" id="KW-0966">Cell projection</keyword>
<comment type="caution">
    <text evidence="14">The sequence shown here is derived from an EMBL/GenBank/DDBJ whole genome shotgun (WGS) entry which is preliminary data.</text>
</comment>
<dbReference type="GO" id="GO:0015630">
    <property type="term" value="C:microtubule cytoskeleton"/>
    <property type="evidence" value="ECO:0007669"/>
    <property type="project" value="UniProtKB-UniRule"/>
</dbReference>
<keyword evidence="15" id="KW-1185">Reference proteome</keyword>
<dbReference type="AlphaFoldDB" id="A0A7L1XS41"/>
<reference evidence="14 15" key="1">
    <citation type="submission" date="2019-09" db="EMBL/GenBank/DDBJ databases">
        <title>Bird 10,000 Genomes (B10K) Project - Family phase.</title>
        <authorList>
            <person name="Zhang G."/>
        </authorList>
    </citation>
    <scope>NUCLEOTIDE SEQUENCE [LARGE SCALE GENOMIC DNA]</scope>
    <source>
        <strain evidence="14">B10K-DU-002-47</strain>
        <tissue evidence="14">Muscle</tissue>
    </source>
</reference>
<feature type="non-terminal residue" evidence="14">
    <location>
        <position position="1"/>
    </location>
</feature>
<dbReference type="GO" id="GO:0005634">
    <property type="term" value="C:nucleus"/>
    <property type="evidence" value="ECO:0007669"/>
    <property type="project" value="TreeGrafter"/>
</dbReference>
<feature type="non-terminal residue" evidence="14">
    <location>
        <position position="401"/>
    </location>
</feature>
<feature type="compositionally biased region" description="Basic and acidic residues" evidence="13">
    <location>
        <begin position="30"/>
        <end position="42"/>
    </location>
</feature>
<sequence length="401" mass="46649">MARLLQAPLKFHPSEWDVANKMQSASTESQKSRSERVTAESRRLLDEIEKTTQKTQSDVNKKIEQRQEEIKFWKQELDNKLEQIFHETELLLTFKTRLEKSLESCKEPLDVAQKCLLNRQRRAGIDLVHDEVEQELMKEVEVLQGVIALLERTLEQTNEQIRLNRSAKYNLEMDLKDKFTALMIDDYCASLTNNTPDIRHADHTVQIEGNFVSPEDWTDFSNVNVEKAEKQRNNSLALRTLIDGILSQTASDMHQQCEAVNVAFRNRVKEVRDAKRQLEGLLVMVMDETASQEKNIEALKKAIADKEGHVKVAQTRLEARNHRPNVELCYDTVQYRLTSEVQQITKNIERQDTLAQAETELKGLSRRQLSLEEEIRVKENTLYIDEVLCMQMRESVHINNF</sequence>
<comment type="function">
    <text evidence="9">Microtubule inner protein (MIP) part of the dynein-decorated doublet microtubules (DMTs) in cilia and flagellar axoneme. Forms filamentous polymers in the walls of ciliary and flagellar microtubules.</text>
</comment>
<gene>
    <name evidence="14" type="primary">Tekt1</name>
    <name evidence="14" type="ORF">THIORB_R07593</name>
</gene>
<dbReference type="OrthoDB" id="10054259at2759"/>
<dbReference type="Proteomes" id="UP000565698">
    <property type="component" value="Unassembled WGS sequence"/>
</dbReference>
<dbReference type="PRINTS" id="PR00511">
    <property type="entry name" value="TEKTIN"/>
</dbReference>
<keyword evidence="6 11" id="KW-0969">Cilium</keyword>
<evidence type="ECO:0000256" key="10">
    <source>
        <dbReference type="ARBA" id="ARBA00046435"/>
    </source>
</evidence>
<dbReference type="EMBL" id="VXBW01005888">
    <property type="protein sequence ID" value="NXP11614.1"/>
    <property type="molecule type" value="Genomic_DNA"/>
</dbReference>
<dbReference type="GO" id="GO:0060271">
    <property type="term" value="P:cilium assembly"/>
    <property type="evidence" value="ECO:0007669"/>
    <property type="project" value="UniProtKB-UniRule"/>
</dbReference>
<keyword evidence="3" id="KW-0963">Cytoplasm</keyword>
<protein>
    <recommendedName>
        <fullName evidence="11">Tektin</fullName>
    </recommendedName>
</protein>
<dbReference type="PANTHER" id="PTHR19960:SF25">
    <property type="entry name" value="TEKTIN-1"/>
    <property type="match status" value="1"/>
</dbReference>
<proteinExistence type="inferred from homology"/>
<dbReference type="Pfam" id="PF03148">
    <property type="entry name" value="Tektin"/>
    <property type="match status" value="1"/>
</dbReference>
<name>A0A7L1XS41_9AVES</name>
<evidence type="ECO:0000256" key="4">
    <source>
        <dbReference type="ARBA" id="ARBA00022846"/>
    </source>
</evidence>
<feature type="region of interest" description="Disordered" evidence="13">
    <location>
        <begin position="16"/>
        <end position="42"/>
    </location>
</feature>
<feature type="coiled-coil region" evidence="12">
    <location>
        <begin position="354"/>
        <end position="381"/>
    </location>
</feature>
<evidence type="ECO:0000256" key="13">
    <source>
        <dbReference type="SAM" id="MobiDB-lite"/>
    </source>
</evidence>
<dbReference type="InterPro" id="IPR048256">
    <property type="entry name" value="Tektin-like"/>
</dbReference>
<evidence type="ECO:0000256" key="11">
    <source>
        <dbReference type="RuleBase" id="RU367040"/>
    </source>
</evidence>
<keyword evidence="4 11" id="KW-0282">Flagellum</keyword>
<evidence type="ECO:0000256" key="12">
    <source>
        <dbReference type="SAM" id="Coils"/>
    </source>
</evidence>
<evidence type="ECO:0000256" key="3">
    <source>
        <dbReference type="ARBA" id="ARBA00022490"/>
    </source>
</evidence>
<accession>A0A7L1XS41</accession>
<dbReference type="GO" id="GO:0060294">
    <property type="term" value="P:cilium movement involved in cell motility"/>
    <property type="evidence" value="ECO:0007669"/>
    <property type="project" value="UniProtKB-UniRule"/>
</dbReference>
<evidence type="ECO:0000256" key="5">
    <source>
        <dbReference type="ARBA" id="ARBA00023054"/>
    </source>
</evidence>
<keyword evidence="7" id="KW-0206">Cytoskeleton</keyword>
<comment type="subcellular location">
    <subcellularLocation>
        <location evidence="11">Cytoplasm</location>
        <location evidence="11">Cytoskeleton</location>
        <location evidence="11">Cilium axoneme</location>
    </subcellularLocation>
    <subcellularLocation>
        <location evidence="1">Cytoplasm</location>
        <location evidence="1">Cytoskeleton</location>
        <location evidence="1">Flagellum axoneme</location>
    </subcellularLocation>
</comment>
<dbReference type="InterPro" id="IPR000435">
    <property type="entry name" value="Tektins"/>
</dbReference>
<dbReference type="PANTHER" id="PTHR19960">
    <property type="entry name" value="TEKTIN"/>
    <property type="match status" value="1"/>
</dbReference>
<dbReference type="GO" id="GO:0005930">
    <property type="term" value="C:axoneme"/>
    <property type="evidence" value="ECO:0007669"/>
    <property type="project" value="UniProtKB-SubCell"/>
</dbReference>
<evidence type="ECO:0000256" key="6">
    <source>
        <dbReference type="ARBA" id="ARBA00023069"/>
    </source>
</evidence>
<evidence type="ECO:0000313" key="15">
    <source>
        <dbReference type="Proteomes" id="UP000565698"/>
    </source>
</evidence>
<evidence type="ECO:0000256" key="8">
    <source>
        <dbReference type="ARBA" id="ARBA00023273"/>
    </source>
</evidence>
<organism evidence="14 15">
    <name type="scientific">Thinocorus orbignyianus</name>
    <dbReference type="NCBI Taxonomy" id="161742"/>
    <lineage>
        <taxon>Eukaryota</taxon>
        <taxon>Metazoa</taxon>
        <taxon>Chordata</taxon>
        <taxon>Craniata</taxon>
        <taxon>Vertebrata</taxon>
        <taxon>Euteleostomi</taxon>
        <taxon>Archelosauria</taxon>
        <taxon>Archosauria</taxon>
        <taxon>Dinosauria</taxon>
        <taxon>Saurischia</taxon>
        <taxon>Theropoda</taxon>
        <taxon>Coelurosauria</taxon>
        <taxon>Aves</taxon>
        <taxon>Neognathae</taxon>
        <taxon>Neoaves</taxon>
        <taxon>Aequornithes</taxon>
        <taxon>Ciconiiformes</taxon>
        <taxon>Thinocoridae</taxon>
        <taxon>Thinocorus</taxon>
    </lineage>
</organism>
<evidence type="ECO:0000256" key="9">
    <source>
        <dbReference type="ARBA" id="ARBA00045224"/>
    </source>
</evidence>
<evidence type="ECO:0000256" key="1">
    <source>
        <dbReference type="ARBA" id="ARBA00004611"/>
    </source>
</evidence>
<evidence type="ECO:0000313" key="14">
    <source>
        <dbReference type="EMBL" id="NXP11614.1"/>
    </source>
</evidence>